<feature type="binding site" evidence="18">
    <location>
        <position position="352"/>
    </location>
    <ligand>
        <name>UDP-N-acetyl-alpha-D-glucosamine</name>
        <dbReference type="ChEBI" id="CHEBI:57705"/>
    </ligand>
</feature>
<comment type="catalytic activity">
    <reaction evidence="15 18">
        <text>alpha-D-glucosamine 1-phosphate + acetyl-CoA = N-acetyl-alpha-D-glucosamine 1-phosphate + CoA + H(+)</text>
        <dbReference type="Rhea" id="RHEA:13725"/>
        <dbReference type="ChEBI" id="CHEBI:15378"/>
        <dbReference type="ChEBI" id="CHEBI:57287"/>
        <dbReference type="ChEBI" id="CHEBI:57288"/>
        <dbReference type="ChEBI" id="CHEBI:57776"/>
        <dbReference type="ChEBI" id="CHEBI:58516"/>
        <dbReference type="EC" id="2.3.1.157"/>
    </reaction>
</comment>
<feature type="binding site" evidence="18">
    <location>
        <position position="228"/>
    </location>
    <ligand>
        <name>UDP-N-acetyl-alpha-D-glucosamine</name>
        <dbReference type="ChEBI" id="CHEBI:57705"/>
    </ligand>
</feature>
<evidence type="ECO:0000256" key="16">
    <source>
        <dbReference type="ARBA" id="ARBA00048493"/>
    </source>
</evidence>
<gene>
    <name evidence="18 20" type="primary">glmU</name>
    <name evidence="20" type="ORF">DD666_15030</name>
</gene>
<feature type="binding site" evidence="18">
    <location>
        <begin position="387"/>
        <end position="388"/>
    </location>
    <ligand>
        <name>acetyl-CoA</name>
        <dbReference type="ChEBI" id="CHEBI:57288"/>
    </ligand>
</feature>
<keyword evidence="12 18" id="KW-0511">Multifunctional enzyme</keyword>
<evidence type="ECO:0000256" key="7">
    <source>
        <dbReference type="ARBA" id="ARBA00022723"/>
    </source>
</evidence>
<dbReference type="SUPFAM" id="SSF53448">
    <property type="entry name" value="Nucleotide-diphospho-sugar transferases"/>
    <property type="match status" value="1"/>
</dbReference>
<proteinExistence type="inferred from homology"/>
<keyword evidence="11 18" id="KW-0573">Peptidoglycan synthesis</keyword>
<dbReference type="GO" id="GO:0016020">
    <property type="term" value="C:membrane"/>
    <property type="evidence" value="ECO:0007669"/>
    <property type="project" value="GOC"/>
</dbReference>
<evidence type="ECO:0000256" key="13">
    <source>
        <dbReference type="ARBA" id="ARBA00023315"/>
    </source>
</evidence>
<evidence type="ECO:0000256" key="3">
    <source>
        <dbReference type="ARBA" id="ARBA00007947"/>
    </source>
</evidence>
<sequence length="458" mass="49089">MLNIVILAAGMGKRMQSDLPKVLHTLAGKPMLALVIDSARQLSPDRIIVVVGHGADAVKKAFADQTDIEYALQQPQYGTGHAVQQALPLLVGGEQDADTTIVLYGDVPLVQPATLKRLLQARADGMAVLTETLQDPTGYGRIVRNESGQVQRIVEHKDATEQEHRIREVNTGILAAPTAKLKDWLGRINNNNAQGEYYLTDTIALSVQDNVPVSAAQPDANWETLGVNSRVQQAQLERAWQAEQAQRLLTQGVTLADPARFDLRGTLECGRDVFIDVGCVFEGTVTLADGVRVGPHCVLRNVTLGAGTQVEAFSHLEQANAAENVKIGPYARLRPGTELAAESHVGNFVELKKTTLGKGSKANHLSYLGDADIGAQVNIGAGTITCNYDGVNKFKTIIEDGAFIGSDTQLVAPVTVGKGATLGAGTTLTKDAPADKLTLSRTRQTTVENWTRPAKKQD</sequence>
<evidence type="ECO:0000256" key="4">
    <source>
        <dbReference type="ARBA" id="ARBA00022490"/>
    </source>
</evidence>
<dbReference type="InterPro" id="IPR011004">
    <property type="entry name" value="Trimer_LpxA-like_sf"/>
</dbReference>
<evidence type="ECO:0000256" key="5">
    <source>
        <dbReference type="ARBA" id="ARBA00022679"/>
    </source>
</evidence>
<keyword evidence="10 18" id="KW-0133">Cell shape</keyword>
<feature type="binding site" evidence="18">
    <location>
        <position position="170"/>
    </location>
    <ligand>
        <name>UDP-N-acetyl-alpha-D-glucosamine</name>
        <dbReference type="ChEBI" id="CHEBI:57705"/>
    </ligand>
</feature>
<dbReference type="Proteomes" id="UP000264036">
    <property type="component" value="Unassembled WGS sequence"/>
</dbReference>
<dbReference type="GO" id="GO:0006048">
    <property type="term" value="P:UDP-N-acetylglucosamine biosynthetic process"/>
    <property type="evidence" value="ECO:0007669"/>
    <property type="project" value="UniProtKB-UniPathway"/>
</dbReference>
<keyword evidence="4 18" id="KW-0963">Cytoplasm</keyword>
<keyword evidence="9 18" id="KW-0460">Magnesium</keyword>
<dbReference type="GO" id="GO:0000902">
    <property type="term" value="P:cell morphogenesis"/>
    <property type="evidence" value="ECO:0007669"/>
    <property type="project" value="UniProtKB-UniRule"/>
</dbReference>
<comment type="function">
    <text evidence="17 18">Catalyzes the last two sequential reactions in the de novo biosynthetic pathway for UDP-N-acetylglucosamine (UDP-GlcNAc). The C-terminal domain catalyzes the transfer of acetyl group from acetyl coenzyme A to glucosamine-1-phosphate (GlcN-1-P) to produce N-acetylglucosamine-1-phosphate (GlcNAc-1-P), which is converted into UDP-GlcNAc by the transfer of uridine 5-monophosphate (from uridine 5-triphosphate), a reaction catalyzed by the N-terminal domain.</text>
</comment>
<dbReference type="SUPFAM" id="SSF51161">
    <property type="entry name" value="Trimeric LpxA-like enzymes"/>
    <property type="match status" value="1"/>
</dbReference>
<evidence type="ECO:0000256" key="18">
    <source>
        <dbReference type="HAMAP-Rule" id="MF_01631"/>
    </source>
</evidence>
<feature type="region of interest" description="Linker" evidence="18">
    <location>
        <begin position="231"/>
        <end position="251"/>
    </location>
</feature>
<feature type="domain" description="MobA-like NTP transferase" evidence="19">
    <location>
        <begin position="5"/>
        <end position="129"/>
    </location>
</feature>
<dbReference type="AlphaFoldDB" id="A0A356LI89"/>
<dbReference type="InterPro" id="IPR029044">
    <property type="entry name" value="Nucleotide-diphossugar_trans"/>
</dbReference>
<evidence type="ECO:0000256" key="12">
    <source>
        <dbReference type="ARBA" id="ARBA00023268"/>
    </source>
</evidence>
<dbReference type="GO" id="GO:0009245">
    <property type="term" value="P:lipid A biosynthetic process"/>
    <property type="evidence" value="ECO:0007669"/>
    <property type="project" value="UniProtKB-UniRule"/>
</dbReference>
<dbReference type="Pfam" id="PF00132">
    <property type="entry name" value="Hexapep"/>
    <property type="match status" value="1"/>
</dbReference>
<dbReference type="GO" id="GO:0000287">
    <property type="term" value="F:magnesium ion binding"/>
    <property type="evidence" value="ECO:0007669"/>
    <property type="project" value="UniProtKB-UniRule"/>
</dbReference>
<evidence type="ECO:0000256" key="2">
    <source>
        <dbReference type="ARBA" id="ARBA00007707"/>
    </source>
</evidence>
<dbReference type="PANTHER" id="PTHR43584:SF3">
    <property type="entry name" value="BIFUNCTIONAL PROTEIN GLMU"/>
    <property type="match status" value="1"/>
</dbReference>
<dbReference type="GO" id="GO:0019134">
    <property type="term" value="F:glucosamine-1-phosphate N-acetyltransferase activity"/>
    <property type="evidence" value="ECO:0007669"/>
    <property type="project" value="UniProtKB-UniRule"/>
</dbReference>
<evidence type="ECO:0000256" key="1">
    <source>
        <dbReference type="ARBA" id="ARBA00004496"/>
    </source>
</evidence>
<keyword evidence="7 18" id="KW-0479">Metal-binding</keyword>
<evidence type="ECO:0000256" key="9">
    <source>
        <dbReference type="ARBA" id="ARBA00022842"/>
    </source>
</evidence>
<organism evidence="20 21">
    <name type="scientific">Advenella kashmirensis</name>
    <dbReference type="NCBI Taxonomy" id="310575"/>
    <lineage>
        <taxon>Bacteria</taxon>
        <taxon>Pseudomonadati</taxon>
        <taxon>Pseudomonadota</taxon>
        <taxon>Betaproteobacteria</taxon>
        <taxon>Burkholderiales</taxon>
        <taxon>Alcaligenaceae</taxon>
    </lineage>
</organism>
<comment type="similarity">
    <text evidence="2 18">In the C-terminal section; belongs to the transferase hexapeptide repeat family.</text>
</comment>
<dbReference type="GO" id="GO:0003977">
    <property type="term" value="F:UDP-N-acetylglucosamine diphosphorylase activity"/>
    <property type="evidence" value="ECO:0007669"/>
    <property type="project" value="UniProtKB-UniRule"/>
</dbReference>
<feature type="binding site" evidence="18">
    <location>
        <position position="441"/>
    </location>
    <ligand>
        <name>acetyl-CoA</name>
        <dbReference type="ChEBI" id="CHEBI:57288"/>
    </ligand>
</feature>
<dbReference type="InterPro" id="IPR025877">
    <property type="entry name" value="MobA-like_NTP_Trfase"/>
</dbReference>
<evidence type="ECO:0000256" key="11">
    <source>
        <dbReference type="ARBA" id="ARBA00022984"/>
    </source>
</evidence>
<feature type="binding site" evidence="18">
    <location>
        <begin position="104"/>
        <end position="106"/>
    </location>
    <ligand>
        <name>UDP-N-acetyl-alpha-D-glucosamine</name>
        <dbReference type="ChEBI" id="CHEBI:57705"/>
    </ligand>
</feature>
<comment type="subunit">
    <text evidence="18">Homotrimer.</text>
</comment>
<dbReference type="GO" id="GO:0009252">
    <property type="term" value="P:peptidoglycan biosynthetic process"/>
    <property type="evidence" value="ECO:0007669"/>
    <property type="project" value="UniProtKB-UniRule"/>
</dbReference>
<evidence type="ECO:0000256" key="15">
    <source>
        <dbReference type="ARBA" id="ARBA00048247"/>
    </source>
</evidence>
<evidence type="ECO:0000259" key="19">
    <source>
        <dbReference type="Pfam" id="PF12804"/>
    </source>
</evidence>
<reference evidence="20 21" key="1">
    <citation type="journal article" date="2018" name="Nat. Biotechnol.">
        <title>A standardized bacterial taxonomy based on genome phylogeny substantially revises the tree of life.</title>
        <authorList>
            <person name="Parks D.H."/>
            <person name="Chuvochina M."/>
            <person name="Waite D.W."/>
            <person name="Rinke C."/>
            <person name="Skarshewski A."/>
            <person name="Chaumeil P.A."/>
            <person name="Hugenholtz P."/>
        </authorList>
    </citation>
    <scope>NUCLEOTIDE SEQUENCE [LARGE SCALE GENOMIC DNA]</scope>
    <source>
        <strain evidence="20">UBA10707</strain>
    </source>
</reference>
<keyword evidence="8 18" id="KW-0677">Repeat</keyword>
<feature type="binding site" evidence="18">
    <location>
        <position position="406"/>
    </location>
    <ligand>
        <name>acetyl-CoA</name>
        <dbReference type="ChEBI" id="CHEBI:57288"/>
    </ligand>
</feature>
<feature type="binding site" evidence="18">
    <location>
        <begin position="78"/>
        <end position="79"/>
    </location>
    <ligand>
        <name>UDP-N-acetyl-alpha-D-glucosamine</name>
        <dbReference type="ChEBI" id="CHEBI:57705"/>
    </ligand>
</feature>
<comment type="pathway">
    <text evidence="18">Nucleotide-sugar biosynthesis; UDP-N-acetyl-alpha-D-glucosamine biosynthesis; N-acetyl-alpha-D-glucosamine 1-phosphate from alpha-D-glucosamine 6-phosphate (route II): step 2/2.</text>
</comment>
<feature type="binding site" evidence="18">
    <location>
        <position position="155"/>
    </location>
    <ligand>
        <name>UDP-N-acetyl-alpha-D-glucosamine</name>
        <dbReference type="ChEBI" id="CHEBI:57705"/>
    </ligand>
</feature>
<keyword evidence="13 18" id="KW-0012">Acyltransferase</keyword>
<evidence type="ECO:0000313" key="20">
    <source>
        <dbReference type="EMBL" id="HBP30720.1"/>
    </source>
</evidence>
<feature type="region of interest" description="N-acetyltransferase" evidence="18">
    <location>
        <begin position="252"/>
        <end position="458"/>
    </location>
</feature>
<dbReference type="InterPro" id="IPR050065">
    <property type="entry name" value="GlmU-like"/>
</dbReference>
<dbReference type="EC" id="2.3.1.157" evidence="18"/>
<feature type="binding site" evidence="18">
    <location>
        <position position="140"/>
    </location>
    <ligand>
        <name>UDP-N-acetyl-alpha-D-glucosamine</name>
        <dbReference type="ChEBI" id="CHEBI:57705"/>
    </ligand>
</feature>
<comment type="similarity">
    <text evidence="3 18">In the N-terminal section; belongs to the N-acetylglucosamine-1-phosphate uridyltransferase family.</text>
</comment>
<dbReference type="EMBL" id="DOEK01000030">
    <property type="protein sequence ID" value="HBP30720.1"/>
    <property type="molecule type" value="Genomic_DNA"/>
</dbReference>
<feature type="binding site" evidence="18">
    <location>
        <position position="73"/>
    </location>
    <ligand>
        <name>UDP-N-acetyl-alpha-D-glucosamine</name>
        <dbReference type="ChEBI" id="CHEBI:57705"/>
    </ligand>
</feature>
<comment type="catalytic activity">
    <reaction evidence="16 18">
        <text>N-acetyl-alpha-D-glucosamine 1-phosphate + UTP + H(+) = UDP-N-acetyl-alpha-D-glucosamine + diphosphate</text>
        <dbReference type="Rhea" id="RHEA:13509"/>
        <dbReference type="ChEBI" id="CHEBI:15378"/>
        <dbReference type="ChEBI" id="CHEBI:33019"/>
        <dbReference type="ChEBI" id="CHEBI:46398"/>
        <dbReference type="ChEBI" id="CHEBI:57705"/>
        <dbReference type="ChEBI" id="CHEBI:57776"/>
        <dbReference type="EC" id="2.7.7.23"/>
    </reaction>
</comment>
<dbReference type="UniPathway" id="UPA00113">
    <property type="reaction ID" value="UER00532"/>
</dbReference>
<feature type="binding site" evidence="18">
    <location>
        <position position="21"/>
    </location>
    <ligand>
        <name>UDP-N-acetyl-alpha-D-glucosamine</name>
        <dbReference type="ChEBI" id="CHEBI:57705"/>
    </ligand>
</feature>
<dbReference type="GO" id="GO:0071555">
    <property type="term" value="P:cell wall organization"/>
    <property type="evidence" value="ECO:0007669"/>
    <property type="project" value="UniProtKB-KW"/>
</dbReference>
<dbReference type="InterPro" id="IPR005882">
    <property type="entry name" value="Bifunctional_GlmU"/>
</dbReference>
<feature type="binding site" evidence="18">
    <location>
        <position position="334"/>
    </location>
    <ligand>
        <name>UDP-N-acetyl-alpha-D-glucosamine</name>
        <dbReference type="ChEBI" id="CHEBI:57705"/>
    </ligand>
</feature>
<evidence type="ECO:0000256" key="10">
    <source>
        <dbReference type="ARBA" id="ARBA00022960"/>
    </source>
</evidence>
<feature type="active site" description="Proton acceptor" evidence="18">
    <location>
        <position position="364"/>
    </location>
</feature>
<feature type="region of interest" description="Pyrophosphorylase" evidence="18">
    <location>
        <begin position="1"/>
        <end position="230"/>
    </location>
</feature>
<dbReference type="Gene3D" id="2.160.10.10">
    <property type="entry name" value="Hexapeptide repeat proteins"/>
    <property type="match status" value="1"/>
</dbReference>
<comment type="subcellular location">
    <subcellularLocation>
        <location evidence="1 18">Cytoplasm</location>
    </subcellularLocation>
</comment>
<evidence type="ECO:0000256" key="17">
    <source>
        <dbReference type="ARBA" id="ARBA00049628"/>
    </source>
</evidence>
<evidence type="ECO:0000256" key="14">
    <source>
        <dbReference type="ARBA" id="ARBA00023316"/>
    </source>
</evidence>
<feature type="binding site" evidence="18">
    <location>
        <position position="424"/>
    </location>
    <ligand>
        <name>acetyl-CoA</name>
        <dbReference type="ChEBI" id="CHEBI:57288"/>
    </ligand>
</feature>
<dbReference type="Gene3D" id="3.90.550.10">
    <property type="entry name" value="Spore Coat Polysaccharide Biosynthesis Protein SpsA, Chain A"/>
    <property type="match status" value="1"/>
</dbReference>
<comment type="pathway">
    <text evidence="18">Bacterial outer membrane biogenesis; LPS lipid A biosynthesis.</text>
</comment>
<comment type="caution">
    <text evidence="20">The sequence shown here is derived from an EMBL/GenBank/DDBJ whole genome shotgun (WGS) entry which is preliminary data.</text>
</comment>
<dbReference type="HAMAP" id="MF_01631">
    <property type="entry name" value="GlmU"/>
    <property type="match status" value="1"/>
</dbReference>
<dbReference type="Pfam" id="PF12804">
    <property type="entry name" value="NTP_transf_3"/>
    <property type="match status" value="1"/>
</dbReference>
<protein>
    <recommendedName>
        <fullName evidence="18">Bifunctional protein GlmU</fullName>
    </recommendedName>
    <domain>
        <recommendedName>
            <fullName evidence="18">UDP-N-acetylglucosamine pyrophosphorylase</fullName>
            <ecNumber evidence="18">2.7.7.23</ecNumber>
        </recommendedName>
        <alternativeName>
            <fullName evidence="18">N-acetylglucosamine-1-phosphate uridyltransferase</fullName>
        </alternativeName>
    </domain>
    <domain>
        <recommendedName>
            <fullName evidence="18">Glucosamine-1-phosphate N-acetyltransferase</fullName>
            <ecNumber evidence="18">2.3.1.157</ecNumber>
        </recommendedName>
    </domain>
</protein>
<feature type="binding site" evidence="18">
    <location>
        <position position="378"/>
    </location>
    <ligand>
        <name>UDP-N-acetyl-alpha-D-glucosamine</name>
        <dbReference type="ChEBI" id="CHEBI:57705"/>
    </ligand>
</feature>
<keyword evidence="5 18" id="KW-0808">Transferase</keyword>
<feature type="binding site" evidence="18">
    <location>
        <position position="228"/>
    </location>
    <ligand>
        <name>Mg(2+)</name>
        <dbReference type="ChEBI" id="CHEBI:18420"/>
    </ligand>
</feature>
<dbReference type="PANTHER" id="PTHR43584">
    <property type="entry name" value="NUCLEOTIDYL TRANSFERASE"/>
    <property type="match status" value="1"/>
</dbReference>
<dbReference type="GO" id="GO:0008360">
    <property type="term" value="P:regulation of cell shape"/>
    <property type="evidence" value="ECO:0007669"/>
    <property type="project" value="UniProtKB-KW"/>
</dbReference>
<dbReference type="NCBIfam" id="TIGR01173">
    <property type="entry name" value="glmU"/>
    <property type="match status" value="1"/>
</dbReference>
<dbReference type="CDD" id="cd03353">
    <property type="entry name" value="LbH_GlmU_C"/>
    <property type="match status" value="1"/>
</dbReference>
<dbReference type="GO" id="GO:0005737">
    <property type="term" value="C:cytoplasm"/>
    <property type="evidence" value="ECO:0007669"/>
    <property type="project" value="UniProtKB-SubCell"/>
</dbReference>
<comment type="pathway">
    <text evidence="18">Nucleotide-sugar biosynthesis; UDP-N-acetyl-alpha-D-glucosamine biosynthesis; UDP-N-acetyl-alpha-D-glucosamine from N-acetyl-alpha-D-glucosamine 1-phosphate: step 1/1.</text>
</comment>
<name>A0A356LI89_9BURK</name>
<accession>A0A356LI89</accession>
<dbReference type="CDD" id="cd02540">
    <property type="entry name" value="GT2_GlmU_N_bac"/>
    <property type="match status" value="1"/>
</dbReference>
<feature type="binding site" evidence="18">
    <location>
        <position position="367"/>
    </location>
    <ligand>
        <name>UDP-N-acetyl-alpha-D-glucosamine</name>
        <dbReference type="ChEBI" id="CHEBI:57705"/>
    </ligand>
</feature>
<feature type="binding site" evidence="18">
    <location>
        <position position="106"/>
    </location>
    <ligand>
        <name>Mg(2+)</name>
        <dbReference type="ChEBI" id="CHEBI:18420"/>
    </ligand>
</feature>
<evidence type="ECO:0000313" key="21">
    <source>
        <dbReference type="Proteomes" id="UP000264036"/>
    </source>
</evidence>
<evidence type="ECO:0000256" key="8">
    <source>
        <dbReference type="ARBA" id="ARBA00022737"/>
    </source>
</evidence>
<feature type="binding site" evidence="18">
    <location>
        <position position="381"/>
    </location>
    <ligand>
        <name>acetyl-CoA</name>
        <dbReference type="ChEBI" id="CHEBI:57288"/>
    </ligand>
</feature>
<dbReference type="UniPathway" id="UPA00973"/>
<evidence type="ECO:0000256" key="6">
    <source>
        <dbReference type="ARBA" id="ARBA00022695"/>
    </source>
</evidence>
<keyword evidence="14 18" id="KW-0961">Cell wall biogenesis/degradation</keyword>
<comment type="cofactor">
    <cofactor evidence="18">
        <name>Mg(2+)</name>
        <dbReference type="ChEBI" id="CHEBI:18420"/>
    </cofactor>
    <text evidence="18">Binds 1 Mg(2+) ion per subunit.</text>
</comment>
<keyword evidence="6 18" id="KW-0548">Nucleotidyltransferase</keyword>
<feature type="binding site" evidence="18">
    <location>
        <begin position="7"/>
        <end position="10"/>
    </location>
    <ligand>
        <name>UDP-N-acetyl-alpha-D-glucosamine</name>
        <dbReference type="ChEBI" id="CHEBI:57705"/>
    </ligand>
</feature>
<dbReference type="EC" id="2.7.7.23" evidence="18"/>
<dbReference type="InterPro" id="IPR001451">
    <property type="entry name" value="Hexapep"/>
</dbReference>
<dbReference type="InterPro" id="IPR038009">
    <property type="entry name" value="GlmU_C_LbH"/>
</dbReference>